<dbReference type="InterPro" id="IPR001153">
    <property type="entry name" value="Barwin_dom"/>
</dbReference>
<dbReference type="Pfam" id="PF00553">
    <property type="entry name" value="CBM_2"/>
    <property type="match status" value="1"/>
</dbReference>
<accession>A0A0C5VCW0</accession>
<gene>
    <name evidence="7" type="ORF">YC6258_00276</name>
</gene>
<dbReference type="InterPro" id="IPR051477">
    <property type="entry name" value="Expansin_CellWall"/>
</dbReference>
<evidence type="ECO:0000256" key="3">
    <source>
        <dbReference type="ARBA" id="ARBA00023295"/>
    </source>
</evidence>
<evidence type="ECO:0000313" key="8">
    <source>
        <dbReference type="Proteomes" id="UP000032266"/>
    </source>
</evidence>
<feature type="domain" description="CBM2" evidence="6">
    <location>
        <begin position="254"/>
        <end position="341"/>
    </location>
</feature>
<dbReference type="AlphaFoldDB" id="A0A0C5VCW0"/>
<keyword evidence="3" id="KW-0326">Glycosidase</keyword>
<organism evidence="7 8">
    <name type="scientific">Gynuella sunshinyii YC6258</name>
    <dbReference type="NCBI Taxonomy" id="1445510"/>
    <lineage>
        <taxon>Bacteria</taxon>
        <taxon>Pseudomonadati</taxon>
        <taxon>Pseudomonadota</taxon>
        <taxon>Gammaproteobacteria</taxon>
        <taxon>Oceanospirillales</taxon>
        <taxon>Saccharospirillaceae</taxon>
        <taxon>Gynuella</taxon>
    </lineage>
</organism>
<dbReference type="RefSeq" id="WP_052829981.1">
    <property type="nucleotide sequence ID" value="NZ_CP007142.1"/>
</dbReference>
<feature type="compositionally biased region" description="Gly residues" evidence="4">
    <location>
        <begin position="245"/>
        <end position="256"/>
    </location>
</feature>
<dbReference type="Gene3D" id="2.40.40.10">
    <property type="entry name" value="RlpA-like domain"/>
    <property type="match status" value="1"/>
</dbReference>
<dbReference type="InterPro" id="IPR049818">
    <property type="entry name" value="Expansin_EXLX1-like"/>
</dbReference>
<dbReference type="EMBL" id="CP007142">
    <property type="protein sequence ID" value="AJQ92327.1"/>
    <property type="molecule type" value="Genomic_DNA"/>
</dbReference>
<evidence type="ECO:0000313" key="7">
    <source>
        <dbReference type="EMBL" id="AJQ92327.1"/>
    </source>
</evidence>
<evidence type="ECO:0000256" key="5">
    <source>
        <dbReference type="SAM" id="SignalP"/>
    </source>
</evidence>
<dbReference type="InterPro" id="IPR012291">
    <property type="entry name" value="CBM2_carb-bd_dom_sf"/>
</dbReference>
<dbReference type="GO" id="GO:0030247">
    <property type="term" value="F:polysaccharide binding"/>
    <property type="evidence" value="ECO:0007669"/>
    <property type="project" value="UniProtKB-UniRule"/>
</dbReference>
<dbReference type="SUPFAM" id="SSF50685">
    <property type="entry name" value="Barwin-like endoglucanases"/>
    <property type="match status" value="1"/>
</dbReference>
<keyword evidence="2" id="KW-0378">Hydrolase</keyword>
<dbReference type="InterPro" id="IPR001919">
    <property type="entry name" value="CBD2"/>
</dbReference>
<dbReference type="NCBIfam" id="NF041144">
    <property type="entry name" value="expansin_EXLX1"/>
    <property type="match status" value="1"/>
</dbReference>
<feature type="chain" id="PRO_5002183294" evidence="5">
    <location>
        <begin position="26"/>
        <end position="341"/>
    </location>
</feature>
<dbReference type="GO" id="GO:0050832">
    <property type="term" value="P:defense response to fungus"/>
    <property type="evidence" value="ECO:0007669"/>
    <property type="project" value="InterPro"/>
</dbReference>
<dbReference type="Proteomes" id="UP000032266">
    <property type="component" value="Chromosome"/>
</dbReference>
<dbReference type="CDD" id="cd22272">
    <property type="entry name" value="DPBB_EXLX1-like"/>
    <property type="match status" value="1"/>
</dbReference>
<dbReference type="InterPro" id="IPR036749">
    <property type="entry name" value="Expansin_CBD_sf"/>
</dbReference>
<keyword evidence="8" id="KW-1185">Reference proteome</keyword>
<dbReference type="HOGENOM" id="CLU_822897_0_0_6"/>
<dbReference type="SUPFAM" id="SSF49384">
    <property type="entry name" value="Carbohydrate-binding domain"/>
    <property type="match status" value="1"/>
</dbReference>
<dbReference type="GO" id="GO:0004553">
    <property type="term" value="F:hydrolase activity, hydrolyzing O-glycosyl compounds"/>
    <property type="evidence" value="ECO:0007669"/>
    <property type="project" value="InterPro"/>
</dbReference>
<dbReference type="Gene3D" id="2.60.40.760">
    <property type="entry name" value="Expansin, cellulose-binding-like domain"/>
    <property type="match status" value="1"/>
</dbReference>
<dbReference type="PROSITE" id="PS51173">
    <property type="entry name" value="CBM2"/>
    <property type="match status" value="1"/>
</dbReference>
<feature type="region of interest" description="Disordered" evidence="4">
    <location>
        <begin position="224"/>
        <end position="260"/>
    </location>
</feature>
<evidence type="ECO:0000259" key="6">
    <source>
        <dbReference type="PROSITE" id="PS51173"/>
    </source>
</evidence>
<dbReference type="SMART" id="SM00637">
    <property type="entry name" value="CBD_II"/>
    <property type="match status" value="1"/>
</dbReference>
<dbReference type="OrthoDB" id="5499927at2"/>
<dbReference type="PANTHER" id="PTHR31836">
    <property type="match status" value="1"/>
</dbReference>
<dbReference type="Pfam" id="PF00967">
    <property type="entry name" value="Barwin"/>
    <property type="match status" value="1"/>
</dbReference>
<dbReference type="GO" id="GO:0042742">
    <property type="term" value="P:defense response to bacterium"/>
    <property type="evidence" value="ECO:0007669"/>
    <property type="project" value="InterPro"/>
</dbReference>
<protein>
    <submittedName>
        <fullName evidence="7">Endoglucanase C-terminal domain/subunit-related protein</fullName>
    </submittedName>
</protein>
<keyword evidence="1 5" id="KW-0732">Signal</keyword>
<dbReference type="PROSITE" id="PS00561">
    <property type="entry name" value="CBM2_A"/>
    <property type="match status" value="1"/>
</dbReference>
<dbReference type="InterPro" id="IPR008965">
    <property type="entry name" value="CBM2/CBM3_carb-bd_dom_sf"/>
</dbReference>
<sequence>MSSRIAVLYLIPIFLFTTLFTSAQADNSTHSGEGTFYGYNGGGNCSYVDPPSNILTAAMNATDYDNSAACGGVIVVTNENTGLSVTVRIDDQCPECAPGDVDLDQDAFAEISELAAGRIPIHWHYIANPVAGNMKLYFKEGSSQWWTAVQVRDHLYPIKSLGYRISGSGADYTILPRKPYNYFLAESGFGTGPYDFRITDFWDQSVEVKGISFQLTTEIDTGTQFPAYNGGGNDDDGDDDSTGDNGSGGDNGGDTGGELPAQTTLNIISSWEGGYCANITITNPNDAPLTWTIEQDIGVTITNIWNAEWSQTGTVLTASGTSWNATLAGGASTEFGFCGNE</sequence>
<dbReference type="SUPFAM" id="SSF49590">
    <property type="entry name" value="PHL pollen allergen"/>
    <property type="match status" value="1"/>
</dbReference>
<feature type="compositionally biased region" description="Acidic residues" evidence="4">
    <location>
        <begin position="233"/>
        <end position="242"/>
    </location>
</feature>
<dbReference type="InterPro" id="IPR018366">
    <property type="entry name" value="CBM2_CS"/>
</dbReference>
<name>A0A0C5VCW0_9GAMM</name>
<dbReference type="STRING" id="1445510.YC6258_00276"/>
<dbReference type="KEGG" id="gsn:YC6258_00276"/>
<reference evidence="7 8" key="1">
    <citation type="submission" date="2014-01" db="EMBL/GenBank/DDBJ databases">
        <title>Full genme sequencing of cellulolytic bacterium Gynuella sunshinyii YC6258T gen. nov., sp. nov.</title>
        <authorList>
            <person name="Khan H."/>
            <person name="Chung E.J."/>
            <person name="Chung Y.R."/>
        </authorList>
    </citation>
    <scope>NUCLEOTIDE SEQUENCE [LARGE SCALE GENOMIC DNA]</scope>
    <source>
        <strain evidence="7 8">YC6258</strain>
    </source>
</reference>
<dbReference type="Gene3D" id="2.60.40.290">
    <property type="match status" value="1"/>
</dbReference>
<evidence type="ECO:0000256" key="1">
    <source>
        <dbReference type="ARBA" id="ARBA00022729"/>
    </source>
</evidence>
<dbReference type="PANTHER" id="PTHR31836:SF21">
    <property type="entry name" value="EXPANSIN-LIKE PROTEIN 7"/>
    <property type="match status" value="1"/>
</dbReference>
<dbReference type="InterPro" id="IPR036908">
    <property type="entry name" value="RlpA-like_sf"/>
</dbReference>
<feature type="signal peptide" evidence="5">
    <location>
        <begin position="1"/>
        <end position="25"/>
    </location>
</feature>
<proteinExistence type="predicted"/>
<evidence type="ECO:0000256" key="4">
    <source>
        <dbReference type="SAM" id="MobiDB-lite"/>
    </source>
</evidence>
<evidence type="ECO:0000256" key="2">
    <source>
        <dbReference type="ARBA" id="ARBA00022801"/>
    </source>
</evidence>
<dbReference type="GO" id="GO:0005975">
    <property type="term" value="P:carbohydrate metabolic process"/>
    <property type="evidence" value="ECO:0007669"/>
    <property type="project" value="InterPro"/>
</dbReference>